<feature type="compositionally biased region" description="Polar residues" evidence="2">
    <location>
        <begin position="2123"/>
        <end position="2134"/>
    </location>
</feature>
<dbReference type="Gene3D" id="1.25.40.20">
    <property type="entry name" value="Ankyrin repeat-containing domain"/>
    <property type="match status" value="3"/>
</dbReference>
<feature type="compositionally biased region" description="Basic and acidic residues" evidence="2">
    <location>
        <begin position="1786"/>
        <end position="1795"/>
    </location>
</feature>
<dbReference type="InterPro" id="IPR036770">
    <property type="entry name" value="Ankyrin_rpt-contain_sf"/>
</dbReference>
<evidence type="ECO:0000256" key="2">
    <source>
        <dbReference type="SAM" id="MobiDB-lite"/>
    </source>
</evidence>
<feature type="compositionally biased region" description="Basic residues" evidence="2">
    <location>
        <begin position="2183"/>
        <end position="2199"/>
    </location>
</feature>
<feature type="compositionally biased region" description="Polar residues" evidence="2">
    <location>
        <begin position="2257"/>
        <end position="2282"/>
    </location>
</feature>
<dbReference type="InterPro" id="IPR057092">
    <property type="entry name" value="SAM_KIDINS220"/>
</dbReference>
<feature type="domain" description="Kinase D-interacting substrate of 220 kDa-like SAM" evidence="5">
    <location>
        <begin position="1587"/>
        <end position="1667"/>
    </location>
</feature>
<evidence type="ECO:0000256" key="1">
    <source>
        <dbReference type="PROSITE-ProRule" id="PRU00023"/>
    </source>
</evidence>
<feature type="region of interest" description="Disordered" evidence="2">
    <location>
        <begin position="1763"/>
        <end position="1798"/>
    </location>
</feature>
<feature type="repeat" description="ANK" evidence="1">
    <location>
        <begin position="674"/>
        <end position="706"/>
    </location>
</feature>
<evidence type="ECO:0000256" key="3">
    <source>
        <dbReference type="SAM" id="Phobius"/>
    </source>
</evidence>
<feature type="compositionally biased region" description="Low complexity" evidence="2">
    <location>
        <begin position="1671"/>
        <end position="1684"/>
    </location>
</feature>
<proteinExistence type="predicted"/>
<dbReference type="InterPro" id="IPR002110">
    <property type="entry name" value="Ankyrin_rpt"/>
</dbReference>
<feature type="repeat" description="ANK" evidence="1">
    <location>
        <begin position="608"/>
        <end position="640"/>
    </location>
</feature>
<dbReference type="PANTHER" id="PTHR24116:SF0">
    <property type="entry name" value="KINASE D-INTERACTING SUBSTRATE OF 220 KDA"/>
    <property type="match status" value="1"/>
</dbReference>
<feature type="repeat" description="ANK" evidence="1">
    <location>
        <begin position="707"/>
        <end position="739"/>
    </location>
</feature>
<dbReference type="InterPro" id="IPR011646">
    <property type="entry name" value="KAP_P-loop"/>
</dbReference>
<dbReference type="Proteomes" id="UP001642540">
    <property type="component" value="Unassembled WGS sequence"/>
</dbReference>
<feature type="compositionally biased region" description="Low complexity" evidence="2">
    <location>
        <begin position="2173"/>
        <end position="2182"/>
    </location>
</feature>
<keyword evidence="1" id="KW-0040">ANK repeat</keyword>
<keyword evidence="3" id="KW-1133">Transmembrane helix</keyword>
<organism evidence="6 7">
    <name type="scientific">Orchesella dallaii</name>
    <dbReference type="NCBI Taxonomy" id="48710"/>
    <lineage>
        <taxon>Eukaryota</taxon>
        <taxon>Metazoa</taxon>
        <taxon>Ecdysozoa</taxon>
        <taxon>Arthropoda</taxon>
        <taxon>Hexapoda</taxon>
        <taxon>Collembola</taxon>
        <taxon>Entomobryomorpha</taxon>
        <taxon>Entomobryoidea</taxon>
        <taxon>Orchesellidae</taxon>
        <taxon>Orchesellinae</taxon>
        <taxon>Orchesella</taxon>
    </lineage>
</organism>
<feature type="repeat" description="ANK" evidence="1">
    <location>
        <begin position="410"/>
        <end position="442"/>
    </location>
</feature>
<feature type="region of interest" description="Disordered" evidence="2">
    <location>
        <begin position="76"/>
        <end position="109"/>
    </location>
</feature>
<sequence length="2299" mass="253299">MDEEQLRRSQGRSSFWDFSSVRSLFSYRPSAPVNPSTPEIIVTTCSSEASVPGLAASIASPKLDKQAEKLIVGRDVKAKASGKPSDPLLDLPGSSDESSKSEISIMETSRRKSEGVLAIGRSSKTANPILMNPLTLTLDFPKKASSGNTLRLPKTFRKRSRSYSDLRTRKMSTESEVDHGLPELTATELRLILTKNLRKTEKQDKGKYISHLNEILCLPDESLDTQQNQENIGIGKKSSSDERIIEVGVSLSKNTSSAVAAAGLGAITTGLLPAASVASLIDNRILGISNLQLPIDRDTKLSGGGSTTHLNNASLSRIRSRPRLLSHPDFPITDAIQTAPVATSSSAMRFFIPPYFRRPSHFSTHGIELTESMVSLTNRALVSFINDENYSGLQHLLDNRRVVVDDRDEAGCTALMIAASKGKANFVRLLLEHGADINTEDTDNWTALHFASRDGHDEIVADLLDHGAVVDKTEMGGWTPLMWACYKGRTKAAKLLIEKNADVNAYGNFHVTCLAWAAGRGHSELVKELLLHGARVNSGDKYGTTPLIWAARKGFIEIVDTLLGYEANVDACGMTSWTPLLVATAGNHVEVVKALLEHKPNINALDKDGCSALTIACKEGFHEIAICLINHGAYININDRGGTSNLIHAAKGGHRSIVEALLKKHADVNFQGKDRKTALYWAVEKSHSNVVKLLMAANPDLELATKDGDTPLMKAVRNRNVDIVSLLLDKRAKVGAADKNGDTCLHIAMRARSKPIVELILRNPINSQLLYRPNRAGETPYNIDRAAPKPIMTQIFGARGLNTQEDGENLLGYNLYSSALADMLSDPTLNTPITVGLFARWGSGKSFLLSKLREEMKSFARQWLNPSFSYDLLILTIIICIAGVLGVVGGLALQSWIVGLAFGGGFTLVMHVLLLLIWFSSRRSKYEYSFSSKLSSSLARKMESFRVICQVIFCHPPGSQSSDQIQAQPINFYFTEQTKISTTTGGENSVVQMLGSLYTCIENDYGVMSTRLYRAFRPRPVNATSGWKWRKLCCIPYFVIFLMCFICTLVWIVVLAMYLTNMGAESYSFNPLTLQIILYTCALTVGMFLVANMYTIGRVLKAIVLSHRRHLQRTVSKLDAVKAEGFLQALKAEVILMTNMVKCLDAFTGKQSRLVVIVDGLDSGEQEKVLQVLDAVHILFSDAKAPFIILLAVDPHIIAKGIELNINPVLNESNIGGHDYLRNLVHLPFFLQNAALRKVKHVKMLENSIKRSSRLLDEDAGPQIMLSTRRPSVESGFQLQLDRFDKPSSKKTKKLGLKMSESIASSLGSNLNRVTSNMPMMGGPSDLKKMLLGDDYFSDVNPRSMRRLMNIIHITGRLLKSFTIEFNWYHLSTWVNVTEQWPYRLSWMIIYCEQFQKDLEDATSLKAVYEKVRPFIPTSKEIDQNVVLDRDEKKLDVYLGLHKGSLMVSTLYVFLPFTISLDPQLRKDITEQYQPVEQIFKMNPPNAAPPATLPPPATPYMQQPFAAANMQQVRLRNSGRFTALNQQAMNAFQGSMYPGMGYNGNFWPSNGHAPSPFTPMYPPNMFPQPLMEAVNVDSALIKEFKHRKLSAMNVEAVCELLVTLTGIKSSQVTKYQDNVRKNNIGGRVLTSCDLSDLKLVLQMTFGDWELFKSAVLTLREVERGTIHLTASPPEETPTSTNNPSGSKIPRNSSGKDLVRISVTSPTSPPDRAASKSPNPNIPEGHPEPRKSHPQLRPNVLEKQVTMEEQMICGALELLNEEAKEDALKGEESSTSTLSPIDSEPETYQHHAEPRKSSKAYLAQDETDVLYVMGTSLNVTAELPDSPSIVRKLEEAEARYAVVNESQNYTSRLRNVSSTSAISDPIYIPSTSGAAFTPGKNGRPGSLTQNFSFAGSTMTSTSYPMKSKSFGAKDFKTSHPHRSGKDSPRKSSRSILAQHQPEETSSDASSDESQKPLVMKPLGTDSKQPRKGVSHRPPRPDTSSPQRKRPVSREESMSSRFSKIKSSLFGASKEQHQTPESSSPQASYSRKTKRPPVRYDLPTEDSSEPSQYFKDHGHPWRAVRAPTPLPPFGTEEYYKVIKSSNPSPTTSNESELGSTPDVISSKEEIYLSESHSYADSSYSAPRTSNANTSVGPTFPETTPVPLKEASGPPSVFTAVPNVIENPLSSFVPIHSTSSSSKTSSKVRHSHSYLTKPKKLQGRAATSSGEEAIFVPLTGLAKTSMNQSDPGLSSSSNKLHCTPFVTLKPESQVGEFVTNPMSQAQSTSEDSPTNYSKDMSSSLMRQAAFDPGSSRENTPQK</sequence>
<evidence type="ECO:0000259" key="5">
    <source>
        <dbReference type="Pfam" id="PF23307"/>
    </source>
</evidence>
<feature type="transmembrane region" description="Helical" evidence="3">
    <location>
        <begin position="897"/>
        <end position="919"/>
    </location>
</feature>
<feature type="transmembrane region" description="Helical" evidence="3">
    <location>
        <begin position="1072"/>
        <end position="1091"/>
    </location>
</feature>
<comment type="caution">
    <text evidence="6">The sequence shown here is derived from an EMBL/GenBank/DDBJ whole genome shotgun (WGS) entry which is preliminary data.</text>
</comment>
<feature type="region of interest" description="Disordered" evidence="2">
    <location>
        <begin position="2250"/>
        <end position="2299"/>
    </location>
</feature>
<evidence type="ECO:0000313" key="7">
    <source>
        <dbReference type="Proteomes" id="UP001642540"/>
    </source>
</evidence>
<feature type="compositionally biased region" description="Low complexity" evidence="2">
    <location>
        <begin position="2082"/>
        <end position="2094"/>
    </location>
</feature>
<reference evidence="6 7" key="1">
    <citation type="submission" date="2024-08" db="EMBL/GenBank/DDBJ databases">
        <authorList>
            <person name="Cucini C."/>
            <person name="Frati F."/>
        </authorList>
    </citation>
    <scope>NUCLEOTIDE SEQUENCE [LARGE SCALE GENOMIC DNA]</scope>
</reference>
<evidence type="ECO:0000259" key="4">
    <source>
        <dbReference type="Pfam" id="PF07693"/>
    </source>
</evidence>
<dbReference type="PANTHER" id="PTHR24116">
    <property type="entry name" value="KINASE D-INTERACTING SUBSTRATE OF 220 KDA"/>
    <property type="match status" value="1"/>
</dbReference>
<feature type="repeat" description="ANK" evidence="1">
    <location>
        <begin position="443"/>
        <end position="475"/>
    </location>
</feature>
<feature type="compositionally biased region" description="Polar residues" evidence="2">
    <location>
        <begin position="2017"/>
        <end position="2028"/>
    </location>
</feature>
<dbReference type="Pfam" id="PF23307">
    <property type="entry name" value="SAM_KIDINS220"/>
    <property type="match status" value="1"/>
</dbReference>
<feature type="repeat" description="ANK" evidence="1">
    <location>
        <begin position="476"/>
        <end position="508"/>
    </location>
</feature>
<evidence type="ECO:0008006" key="8">
    <source>
        <dbReference type="Google" id="ProtNLM"/>
    </source>
</evidence>
<keyword evidence="3" id="KW-0472">Membrane</keyword>
<feature type="region of interest" description="Disordered" evidence="2">
    <location>
        <begin position="1909"/>
        <end position="2149"/>
    </location>
</feature>
<feature type="repeat" description="ANK" evidence="1">
    <location>
        <begin position="575"/>
        <end position="607"/>
    </location>
</feature>
<dbReference type="PROSITE" id="PS50088">
    <property type="entry name" value="ANK_REPEAT"/>
    <property type="match status" value="10"/>
</dbReference>
<feature type="transmembrane region" description="Helical" evidence="3">
    <location>
        <begin position="870"/>
        <end position="891"/>
    </location>
</feature>
<feature type="repeat" description="ANK" evidence="1">
    <location>
        <begin position="509"/>
        <end position="541"/>
    </location>
</feature>
<feature type="compositionally biased region" description="Basic and acidic residues" evidence="2">
    <location>
        <begin position="1910"/>
        <end position="1928"/>
    </location>
</feature>
<dbReference type="SUPFAM" id="SSF48403">
    <property type="entry name" value="Ankyrin repeat"/>
    <property type="match status" value="1"/>
</dbReference>
<keyword evidence="7" id="KW-1185">Reference proteome</keyword>
<dbReference type="InterPro" id="IPR052771">
    <property type="entry name" value="Neurotrophin_sig_adaptor"/>
</dbReference>
<dbReference type="Pfam" id="PF00023">
    <property type="entry name" value="Ank"/>
    <property type="match status" value="1"/>
</dbReference>
<evidence type="ECO:0000313" key="6">
    <source>
        <dbReference type="EMBL" id="CAL8107014.1"/>
    </source>
</evidence>
<accession>A0ABP1QKS4</accession>
<protein>
    <recommendedName>
        <fullName evidence="8">KAP NTPase domain-containing protein</fullName>
    </recommendedName>
</protein>
<feature type="region of interest" description="Disordered" evidence="2">
    <location>
        <begin position="1667"/>
        <end position="1736"/>
    </location>
</feature>
<dbReference type="Pfam" id="PF07693">
    <property type="entry name" value="KAP_NTPase"/>
    <property type="match status" value="1"/>
</dbReference>
<keyword evidence="3" id="KW-0812">Transmembrane</keyword>
<dbReference type="EMBL" id="CAXLJM020000038">
    <property type="protein sequence ID" value="CAL8107014.1"/>
    <property type="molecule type" value="Genomic_DNA"/>
</dbReference>
<feature type="compositionally biased region" description="Low complexity" evidence="2">
    <location>
        <begin position="2110"/>
        <end position="2122"/>
    </location>
</feature>
<feature type="repeat" description="ANK" evidence="1">
    <location>
        <begin position="641"/>
        <end position="673"/>
    </location>
</feature>
<dbReference type="PROSITE" id="PS50297">
    <property type="entry name" value="ANK_REP_REGION"/>
    <property type="match status" value="7"/>
</dbReference>
<name>A0ABP1QKS4_9HEXA</name>
<dbReference type="Pfam" id="PF12796">
    <property type="entry name" value="Ank_2"/>
    <property type="match status" value="4"/>
</dbReference>
<dbReference type="SMART" id="SM00248">
    <property type="entry name" value="ANK"/>
    <property type="match status" value="11"/>
</dbReference>
<feature type="domain" description="KAP NTPase" evidence="4">
    <location>
        <begin position="813"/>
        <end position="1358"/>
    </location>
</feature>
<feature type="compositionally biased region" description="Low complexity" evidence="2">
    <location>
        <begin position="1997"/>
        <end position="2006"/>
    </location>
</feature>
<feature type="repeat" description="ANK" evidence="1">
    <location>
        <begin position="542"/>
        <end position="574"/>
    </location>
</feature>
<feature type="region of interest" description="Disordered" evidence="2">
    <location>
        <begin position="2173"/>
        <end position="2206"/>
    </location>
</feature>
<feature type="transmembrane region" description="Helical" evidence="3">
    <location>
        <begin position="1037"/>
        <end position="1060"/>
    </location>
</feature>
<gene>
    <name evidence="6" type="ORF">ODALV1_LOCUS12546</name>
</gene>